<gene>
    <name evidence="2" type="ORF">AGDLFKPD_00004</name>
    <name evidence="1" type="ORF">PBPLAEBB_00003</name>
</gene>
<accession>A0A7G9Y6Y4</accession>
<protein>
    <submittedName>
        <fullName evidence="1">Uncharacterized protein</fullName>
    </submittedName>
</protein>
<dbReference type="AlphaFoldDB" id="A0A7G9Y6Y4"/>
<dbReference type="EMBL" id="MT630872">
    <property type="protein sequence ID" value="QNO43859.1"/>
    <property type="molecule type" value="Genomic_DNA"/>
</dbReference>
<evidence type="ECO:0000313" key="2">
    <source>
        <dbReference type="EMBL" id="QNO43859.1"/>
    </source>
</evidence>
<name>A0A7G9Y6Y4_9EURY</name>
<reference evidence="1" key="1">
    <citation type="submission" date="2020-06" db="EMBL/GenBank/DDBJ databases">
        <title>Unique genomic features of the anaerobic methanotrophic archaea.</title>
        <authorList>
            <person name="Chadwick G.L."/>
            <person name="Skennerton C.T."/>
            <person name="Laso-Perez R."/>
            <person name="Leu A.O."/>
            <person name="Speth D.R."/>
            <person name="Yu H."/>
            <person name="Morgan-Lang C."/>
            <person name="Hatzenpichler R."/>
            <person name="Goudeau D."/>
            <person name="Malmstrom R."/>
            <person name="Brazelton W.J."/>
            <person name="Woyke T."/>
            <person name="Hallam S.J."/>
            <person name="Tyson G.W."/>
            <person name="Wegener G."/>
            <person name="Boetius A."/>
            <person name="Orphan V."/>
        </authorList>
    </citation>
    <scope>NUCLEOTIDE SEQUENCE</scope>
</reference>
<sequence>MDKETVGIAVIMVALVAAMTLSGLVSAAPAGDDEYTAEFGTPVTNVSVGATNAARGGNITQADFTGIATQTSKWQGYYGNLSGSVTLGASDGTMKSWGWENESNTGYVLATPNSSIPDWINYDVAPSVTVGTVYGFGSIAVDRAGTTFNDNPISTTLVIAGKSHAVTSSNTVLTWNADASADRWQTTAFAYGSPVLGETQLTMFAGVNNATPSASAYNDIPCDYQMIVPVYEGAQTYYFYVELR</sequence>
<organism evidence="1">
    <name type="scientific">Candidatus Methanogaster sp. ANME-2c ERB4</name>
    <dbReference type="NCBI Taxonomy" id="2759911"/>
    <lineage>
        <taxon>Archaea</taxon>
        <taxon>Methanobacteriati</taxon>
        <taxon>Methanobacteriota</taxon>
        <taxon>Stenosarchaea group</taxon>
        <taxon>Methanomicrobia</taxon>
        <taxon>Methanosarcinales</taxon>
        <taxon>ANME-2 cluster</taxon>
        <taxon>Candidatus Methanogasteraceae</taxon>
        <taxon>Candidatus Methanogaster</taxon>
    </lineage>
</organism>
<dbReference type="EMBL" id="MT630862">
    <property type="protein sequence ID" value="QNO43768.1"/>
    <property type="molecule type" value="Genomic_DNA"/>
</dbReference>
<evidence type="ECO:0000313" key="1">
    <source>
        <dbReference type="EMBL" id="QNO43768.1"/>
    </source>
</evidence>
<proteinExistence type="predicted"/>